<evidence type="ECO:0000313" key="8">
    <source>
        <dbReference type="Proteomes" id="UP000182466"/>
    </source>
</evidence>
<name>A0A1I7DPV0_9RHOB</name>
<dbReference type="PANTHER" id="PTHR10695">
    <property type="entry name" value="DEPHOSPHO-COA KINASE-RELATED"/>
    <property type="match status" value="1"/>
</dbReference>
<organism evidence="7 8">
    <name type="scientific">Sedimentitalea nanhaiensis</name>
    <dbReference type="NCBI Taxonomy" id="999627"/>
    <lineage>
        <taxon>Bacteria</taxon>
        <taxon>Pseudomonadati</taxon>
        <taxon>Pseudomonadota</taxon>
        <taxon>Alphaproteobacteria</taxon>
        <taxon>Rhodobacterales</taxon>
        <taxon>Paracoccaceae</taxon>
        <taxon>Sedimentitalea</taxon>
    </lineage>
</organism>
<comment type="similarity">
    <text evidence="1 5">Belongs to the CoaE family.</text>
</comment>
<comment type="pathway">
    <text evidence="5">Cofactor biosynthesis; coenzyme A biosynthesis; CoA from (R)-pantothenate: step 5/5.</text>
</comment>
<keyword evidence="5 7" id="KW-0418">Kinase</keyword>
<dbReference type="OrthoDB" id="9812943at2"/>
<dbReference type="PANTHER" id="PTHR10695:SF46">
    <property type="entry name" value="BIFUNCTIONAL COENZYME A SYNTHASE-RELATED"/>
    <property type="match status" value="1"/>
</dbReference>
<keyword evidence="8" id="KW-1185">Reference proteome</keyword>
<dbReference type="STRING" id="999627.SAMN05216236_1327"/>
<reference evidence="7 8" key="1">
    <citation type="submission" date="2016-10" db="EMBL/GenBank/DDBJ databases">
        <authorList>
            <person name="de Groot N.N."/>
        </authorList>
    </citation>
    <scope>NUCLEOTIDE SEQUENCE [LARGE SCALE GENOMIC DNA]</scope>
    <source>
        <strain evidence="7 8">CGMCC 1.10959</strain>
    </source>
</reference>
<comment type="subcellular location">
    <subcellularLocation>
        <location evidence="5">Cytoplasm</location>
    </subcellularLocation>
</comment>
<feature type="binding site" evidence="5">
    <location>
        <begin position="12"/>
        <end position="17"/>
    </location>
    <ligand>
        <name>ATP</name>
        <dbReference type="ChEBI" id="CHEBI:30616"/>
    </ligand>
</feature>
<keyword evidence="2 5" id="KW-0547">Nucleotide-binding</keyword>
<keyword evidence="5" id="KW-0963">Cytoplasm</keyword>
<dbReference type="EC" id="2.7.1.24" evidence="5 6"/>
<dbReference type="Proteomes" id="UP000182466">
    <property type="component" value="Unassembled WGS sequence"/>
</dbReference>
<dbReference type="EMBL" id="FPAW01000032">
    <property type="protein sequence ID" value="SFU13728.1"/>
    <property type="molecule type" value="Genomic_DNA"/>
</dbReference>
<dbReference type="RefSeq" id="WP_027262621.1">
    <property type="nucleotide sequence ID" value="NZ_FPAW01000032.1"/>
</dbReference>
<comment type="catalytic activity">
    <reaction evidence="5">
        <text>3'-dephospho-CoA + ATP = ADP + CoA + H(+)</text>
        <dbReference type="Rhea" id="RHEA:18245"/>
        <dbReference type="ChEBI" id="CHEBI:15378"/>
        <dbReference type="ChEBI" id="CHEBI:30616"/>
        <dbReference type="ChEBI" id="CHEBI:57287"/>
        <dbReference type="ChEBI" id="CHEBI:57328"/>
        <dbReference type="ChEBI" id="CHEBI:456216"/>
        <dbReference type="EC" id="2.7.1.24"/>
    </reaction>
</comment>
<dbReference type="HAMAP" id="MF_00376">
    <property type="entry name" value="Dephospho_CoA_kinase"/>
    <property type="match status" value="1"/>
</dbReference>
<keyword evidence="5" id="KW-0808">Transferase</keyword>
<dbReference type="GO" id="GO:0005524">
    <property type="term" value="F:ATP binding"/>
    <property type="evidence" value="ECO:0007669"/>
    <property type="project" value="UniProtKB-UniRule"/>
</dbReference>
<dbReference type="InterPro" id="IPR001977">
    <property type="entry name" value="Depp_CoAkinase"/>
</dbReference>
<comment type="function">
    <text evidence="5">Catalyzes the phosphorylation of the 3'-hydroxyl group of dephosphocoenzyme A to form coenzyme A.</text>
</comment>
<dbReference type="UniPathway" id="UPA00241">
    <property type="reaction ID" value="UER00356"/>
</dbReference>
<evidence type="ECO:0000256" key="1">
    <source>
        <dbReference type="ARBA" id="ARBA00009018"/>
    </source>
</evidence>
<dbReference type="GO" id="GO:0005737">
    <property type="term" value="C:cytoplasm"/>
    <property type="evidence" value="ECO:0007669"/>
    <property type="project" value="UniProtKB-SubCell"/>
</dbReference>
<dbReference type="SUPFAM" id="SSF52540">
    <property type="entry name" value="P-loop containing nucleoside triphosphate hydrolases"/>
    <property type="match status" value="1"/>
</dbReference>
<dbReference type="NCBIfam" id="TIGR00152">
    <property type="entry name" value="dephospho-CoA kinase"/>
    <property type="match status" value="1"/>
</dbReference>
<dbReference type="GO" id="GO:0015937">
    <property type="term" value="P:coenzyme A biosynthetic process"/>
    <property type="evidence" value="ECO:0007669"/>
    <property type="project" value="UniProtKB-UniRule"/>
</dbReference>
<evidence type="ECO:0000313" key="7">
    <source>
        <dbReference type="EMBL" id="SFU13728.1"/>
    </source>
</evidence>
<keyword evidence="4 5" id="KW-0173">Coenzyme A biosynthesis</keyword>
<accession>A0A1I7DPV0</accession>
<evidence type="ECO:0000256" key="5">
    <source>
        <dbReference type="HAMAP-Rule" id="MF_00376"/>
    </source>
</evidence>
<dbReference type="InterPro" id="IPR027417">
    <property type="entry name" value="P-loop_NTPase"/>
</dbReference>
<keyword evidence="3 5" id="KW-0067">ATP-binding</keyword>
<dbReference type="PROSITE" id="PS51219">
    <property type="entry name" value="DPCK"/>
    <property type="match status" value="1"/>
</dbReference>
<dbReference type="eggNOG" id="COG0237">
    <property type="taxonomic scope" value="Bacteria"/>
</dbReference>
<proteinExistence type="inferred from homology"/>
<dbReference type="Pfam" id="PF01121">
    <property type="entry name" value="CoaE"/>
    <property type="match status" value="1"/>
</dbReference>
<gene>
    <name evidence="5" type="primary">coaE</name>
    <name evidence="7" type="ORF">SAMN05216236_1327</name>
</gene>
<evidence type="ECO:0000256" key="2">
    <source>
        <dbReference type="ARBA" id="ARBA00022741"/>
    </source>
</evidence>
<protein>
    <recommendedName>
        <fullName evidence="5 6">Dephospho-CoA kinase</fullName>
        <ecNumber evidence="5 6">2.7.1.24</ecNumber>
    </recommendedName>
    <alternativeName>
        <fullName evidence="5">Dephosphocoenzyme A kinase</fullName>
    </alternativeName>
</protein>
<dbReference type="GO" id="GO:0004140">
    <property type="term" value="F:dephospho-CoA kinase activity"/>
    <property type="evidence" value="ECO:0007669"/>
    <property type="project" value="UniProtKB-UniRule"/>
</dbReference>
<evidence type="ECO:0000256" key="4">
    <source>
        <dbReference type="ARBA" id="ARBA00022993"/>
    </source>
</evidence>
<evidence type="ECO:0000256" key="6">
    <source>
        <dbReference type="NCBIfam" id="TIGR00152"/>
    </source>
</evidence>
<dbReference type="AlphaFoldDB" id="A0A1I7DPV0"/>
<evidence type="ECO:0000256" key="3">
    <source>
        <dbReference type="ARBA" id="ARBA00022840"/>
    </source>
</evidence>
<sequence>MRFSLGLTGSIGMGKSTTGRMFVDLGCELWDADAAVHRLYGPGGAAAEPLKRAFPTAVRDGMVDRTELKRIIAETCGALAQIEAIVHPLVAQDRAAFKARATADILVFDIPLLFETGGDAAMDAVACVTAPPEIQRRRVLERGTMSREQFELIKSKQMPDAEKRARSDFVIVTDSIDHAREQVQDIVNQIRARQADA</sequence>
<dbReference type="CDD" id="cd02022">
    <property type="entry name" value="DPCK"/>
    <property type="match status" value="1"/>
</dbReference>
<dbReference type="Gene3D" id="3.40.50.300">
    <property type="entry name" value="P-loop containing nucleotide triphosphate hydrolases"/>
    <property type="match status" value="1"/>
</dbReference>